<keyword evidence="3" id="KW-0813">Transport</keyword>
<dbReference type="SMART" id="SM00382">
    <property type="entry name" value="AAA"/>
    <property type="match status" value="2"/>
</dbReference>
<feature type="compositionally biased region" description="Basic residues" evidence="11">
    <location>
        <begin position="152"/>
        <end position="162"/>
    </location>
</feature>
<feature type="domain" description="ABC transporter" evidence="13">
    <location>
        <begin position="1217"/>
        <end position="1479"/>
    </location>
</feature>
<feature type="transmembrane region" description="Helical" evidence="12">
    <location>
        <begin position="371"/>
        <end position="393"/>
    </location>
</feature>
<feature type="transmembrane region" description="Helical" evidence="12">
    <location>
        <begin position="272"/>
        <end position="297"/>
    </location>
</feature>
<feature type="transmembrane region" description="Helical" evidence="12">
    <location>
        <begin position="1154"/>
        <end position="1175"/>
    </location>
</feature>
<keyword evidence="4 12" id="KW-0812">Transmembrane</keyword>
<evidence type="ECO:0000256" key="7">
    <source>
        <dbReference type="ARBA" id="ARBA00022840"/>
    </source>
</evidence>
<dbReference type="InterPro" id="IPR027417">
    <property type="entry name" value="P-loop_NTPase"/>
</dbReference>
<feature type="transmembrane region" description="Helical" evidence="12">
    <location>
        <begin position="493"/>
        <end position="511"/>
    </location>
</feature>
<dbReference type="GO" id="GO:0015421">
    <property type="term" value="F:ABC-type oligopeptide transporter activity"/>
    <property type="evidence" value="ECO:0007669"/>
    <property type="project" value="TreeGrafter"/>
</dbReference>
<evidence type="ECO:0000313" key="16">
    <source>
        <dbReference type="Proteomes" id="UP000237144"/>
    </source>
</evidence>
<feature type="compositionally biased region" description="Low complexity" evidence="11">
    <location>
        <begin position="83"/>
        <end position="104"/>
    </location>
</feature>
<keyword evidence="5" id="KW-0677">Repeat</keyword>
<accession>A0A2S5BDF2</accession>
<dbReference type="InterPro" id="IPR036640">
    <property type="entry name" value="ABC1_TM_sf"/>
</dbReference>
<feature type="transmembrane region" description="Helical" evidence="12">
    <location>
        <begin position="347"/>
        <end position="365"/>
    </location>
</feature>
<feature type="transmembrane region" description="Helical" evidence="12">
    <location>
        <begin position="217"/>
        <end position="241"/>
    </location>
</feature>
<dbReference type="CDD" id="cd03249">
    <property type="entry name" value="ABC_MTABC3_MDL1_MDL2"/>
    <property type="match status" value="2"/>
</dbReference>
<evidence type="ECO:0000256" key="2">
    <source>
        <dbReference type="ARBA" id="ARBA00007577"/>
    </source>
</evidence>
<dbReference type="InterPro" id="IPR011527">
    <property type="entry name" value="ABC1_TM_dom"/>
</dbReference>
<dbReference type="Proteomes" id="UP000237144">
    <property type="component" value="Unassembled WGS sequence"/>
</dbReference>
<feature type="transmembrane region" description="Helical" evidence="12">
    <location>
        <begin position="1037"/>
        <end position="1058"/>
    </location>
</feature>
<feature type="transmembrane region" description="Helical" evidence="12">
    <location>
        <begin position="459"/>
        <end position="478"/>
    </location>
</feature>
<dbReference type="Gene3D" id="3.40.50.300">
    <property type="entry name" value="P-loop containing nucleotide triphosphate hydrolases"/>
    <property type="match status" value="2"/>
</dbReference>
<dbReference type="CDD" id="cd18577">
    <property type="entry name" value="ABC_6TM_Pgp_ABCB1_D1_like"/>
    <property type="match status" value="1"/>
</dbReference>
<dbReference type="PROSITE" id="PS50893">
    <property type="entry name" value="ABC_TRANSPORTER_2"/>
    <property type="match status" value="2"/>
</dbReference>
<keyword evidence="9 12" id="KW-0472">Membrane</keyword>
<feature type="transmembrane region" description="Helical" evidence="12">
    <location>
        <begin position="1005"/>
        <end position="1031"/>
    </location>
</feature>
<comment type="similarity">
    <text evidence="2">Belongs to the ABC transporter superfamily. ABCB family. Multidrug resistance exporter (TC 3.A.1.201) subfamily.</text>
</comment>
<evidence type="ECO:0000259" key="14">
    <source>
        <dbReference type="PROSITE" id="PS50929"/>
    </source>
</evidence>
<dbReference type="Pfam" id="PF00664">
    <property type="entry name" value="ABC_membrane"/>
    <property type="match status" value="2"/>
</dbReference>
<evidence type="ECO:0000256" key="3">
    <source>
        <dbReference type="ARBA" id="ARBA00022448"/>
    </source>
</evidence>
<protein>
    <submittedName>
        <fullName evidence="15">Uncharacterized protein</fullName>
    </submittedName>
</protein>
<keyword evidence="16" id="KW-1185">Reference proteome</keyword>
<dbReference type="PROSITE" id="PS50929">
    <property type="entry name" value="ABC_TM1F"/>
    <property type="match status" value="2"/>
</dbReference>
<dbReference type="InterPro" id="IPR039421">
    <property type="entry name" value="Type_1_exporter"/>
</dbReference>
<dbReference type="FunFam" id="1.20.1560.10:FF:000102">
    <property type="entry name" value="ABC multidrug transporter Mdr1"/>
    <property type="match status" value="1"/>
</dbReference>
<evidence type="ECO:0000256" key="12">
    <source>
        <dbReference type="SAM" id="Phobius"/>
    </source>
</evidence>
<keyword evidence="8 12" id="KW-1133">Transmembrane helix</keyword>
<feature type="domain" description="ABC transporter" evidence="13">
    <location>
        <begin position="554"/>
        <end position="799"/>
    </location>
</feature>
<dbReference type="SUPFAM" id="SSF52540">
    <property type="entry name" value="P-loop containing nucleoside triphosphate hydrolases"/>
    <property type="match status" value="2"/>
</dbReference>
<dbReference type="Gene3D" id="1.20.1560.10">
    <property type="entry name" value="ABC transporter type 1, transmembrane domain"/>
    <property type="match status" value="1"/>
</dbReference>
<dbReference type="PANTHER" id="PTHR43394">
    <property type="entry name" value="ATP-DEPENDENT PERMEASE MDL1, MITOCHONDRIAL"/>
    <property type="match status" value="1"/>
</dbReference>
<reference evidence="15 16" key="1">
    <citation type="journal article" date="2018" name="Front. Microbiol.">
        <title>Prospects for Fungal Bioremediation of Acidic Radioactive Waste Sites: Characterization and Genome Sequence of Rhodotorula taiwanensis MD1149.</title>
        <authorList>
            <person name="Tkavc R."/>
            <person name="Matrosova V.Y."/>
            <person name="Grichenko O.E."/>
            <person name="Gostincar C."/>
            <person name="Volpe R.P."/>
            <person name="Klimenkova P."/>
            <person name="Gaidamakova E.K."/>
            <person name="Zhou C.E."/>
            <person name="Stewart B.J."/>
            <person name="Lyman M.G."/>
            <person name="Malfatti S.A."/>
            <person name="Rubinfeld B."/>
            <person name="Courtot M."/>
            <person name="Singh J."/>
            <person name="Dalgard C.L."/>
            <person name="Hamilton T."/>
            <person name="Frey K.G."/>
            <person name="Gunde-Cimerman N."/>
            <person name="Dugan L."/>
            <person name="Daly M.J."/>
        </authorList>
    </citation>
    <scope>NUCLEOTIDE SEQUENCE [LARGE SCALE GENOMIC DNA]</scope>
    <source>
        <strain evidence="15 16">MD1149</strain>
    </source>
</reference>
<dbReference type="InterPro" id="IPR003439">
    <property type="entry name" value="ABC_transporter-like_ATP-bd"/>
</dbReference>
<feature type="transmembrane region" description="Helical" evidence="12">
    <location>
        <begin position="1116"/>
        <end position="1139"/>
    </location>
</feature>
<dbReference type="OrthoDB" id="6500128at2759"/>
<feature type="transmembrane region" description="Helical" evidence="12">
    <location>
        <begin position="947"/>
        <end position="964"/>
    </location>
</feature>
<feature type="compositionally biased region" description="Low complexity" evidence="11">
    <location>
        <begin position="10"/>
        <end position="34"/>
    </location>
</feature>
<dbReference type="InterPro" id="IPR017871">
    <property type="entry name" value="ABC_transporter-like_CS"/>
</dbReference>
<dbReference type="SUPFAM" id="SSF90123">
    <property type="entry name" value="ABC transporter transmembrane region"/>
    <property type="match status" value="2"/>
</dbReference>
<feature type="region of interest" description="Disordered" evidence="11">
    <location>
        <begin position="1"/>
        <end position="124"/>
    </location>
</feature>
<dbReference type="GO" id="GO:0005743">
    <property type="term" value="C:mitochondrial inner membrane"/>
    <property type="evidence" value="ECO:0007669"/>
    <property type="project" value="TreeGrafter"/>
</dbReference>
<keyword evidence="10" id="KW-0325">Glycoprotein</keyword>
<dbReference type="Pfam" id="PF00005">
    <property type="entry name" value="ABC_tran"/>
    <property type="match status" value="2"/>
</dbReference>
<evidence type="ECO:0000256" key="10">
    <source>
        <dbReference type="ARBA" id="ARBA00023180"/>
    </source>
</evidence>
<name>A0A2S5BDF2_9BASI</name>
<dbReference type="PROSITE" id="PS00211">
    <property type="entry name" value="ABC_TRANSPORTER_1"/>
    <property type="match status" value="1"/>
</dbReference>
<dbReference type="GO" id="GO:0090374">
    <property type="term" value="P:oligopeptide export from mitochondrion"/>
    <property type="evidence" value="ECO:0007669"/>
    <property type="project" value="TreeGrafter"/>
</dbReference>
<feature type="compositionally biased region" description="Basic and acidic residues" evidence="11">
    <location>
        <begin position="112"/>
        <end position="124"/>
    </location>
</feature>
<keyword evidence="7" id="KW-0067">ATP-binding</keyword>
<dbReference type="CDD" id="cd18578">
    <property type="entry name" value="ABC_6TM_Pgp_ABCB1_D2_like"/>
    <property type="match status" value="1"/>
</dbReference>
<evidence type="ECO:0000256" key="8">
    <source>
        <dbReference type="ARBA" id="ARBA00022989"/>
    </source>
</evidence>
<comment type="caution">
    <text evidence="15">The sequence shown here is derived from an EMBL/GenBank/DDBJ whole genome shotgun (WGS) entry which is preliminary data.</text>
</comment>
<evidence type="ECO:0000256" key="4">
    <source>
        <dbReference type="ARBA" id="ARBA00022692"/>
    </source>
</evidence>
<evidence type="ECO:0000256" key="1">
    <source>
        <dbReference type="ARBA" id="ARBA00004141"/>
    </source>
</evidence>
<feature type="region of interest" description="Disordered" evidence="11">
    <location>
        <begin position="137"/>
        <end position="163"/>
    </location>
</feature>
<feature type="domain" description="ABC transmembrane type-1" evidence="14">
    <location>
        <begin position="221"/>
        <end position="517"/>
    </location>
</feature>
<evidence type="ECO:0000313" key="15">
    <source>
        <dbReference type="EMBL" id="POY74788.1"/>
    </source>
</evidence>
<dbReference type="FunFam" id="3.40.50.300:FF:000240">
    <property type="entry name" value="ABC transporter B family member 20"/>
    <property type="match status" value="1"/>
</dbReference>
<evidence type="ECO:0000256" key="11">
    <source>
        <dbReference type="SAM" id="MobiDB-lite"/>
    </source>
</evidence>
<feature type="region of interest" description="Disordered" evidence="11">
    <location>
        <begin position="1356"/>
        <end position="1380"/>
    </location>
</feature>
<keyword evidence="6" id="KW-0547">Nucleotide-binding</keyword>
<dbReference type="PANTHER" id="PTHR43394:SF27">
    <property type="entry name" value="ATP-DEPENDENT TRANSLOCASE ABCB1-LIKE"/>
    <property type="match status" value="1"/>
</dbReference>
<gene>
    <name evidence="15" type="ORF">BMF94_2061</name>
</gene>
<evidence type="ECO:0000256" key="5">
    <source>
        <dbReference type="ARBA" id="ARBA00022737"/>
    </source>
</evidence>
<dbReference type="GO" id="GO:0005524">
    <property type="term" value="F:ATP binding"/>
    <property type="evidence" value="ECO:0007669"/>
    <property type="project" value="UniProtKB-KW"/>
</dbReference>
<comment type="subcellular location">
    <subcellularLocation>
        <location evidence="1">Membrane</location>
        <topology evidence="1">Multi-pass membrane protein</topology>
    </subcellularLocation>
</comment>
<feature type="domain" description="ABC transmembrane type-1" evidence="14">
    <location>
        <begin position="946"/>
        <end position="1180"/>
    </location>
</feature>
<feature type="compositionally biased region" description="Basic and acidic residues" evidence="11">
    <location>
        <begin position="39"/>
        <end position="58"/>
    </location>
</feature>
<proteinExistence type="inferred from homology"/>
<dbReference type="InterPro" id="IPR003593">
    <property type="entry name" value="AAA+_ATPase"/>
</dbReference>
<dbReference type="GO" id="GO:0016887">
    <property type="term" value="F:ATP hydrolysis activity"/>
    <property type="evidence" value="ECO:0007669"/>
    <property type="project" value="InterPro"/>
</dbReference>
<feature type="region of interest" description="Disordered" evidence="11">
    <location>
        <begin position="814"/>
        <end position="834"/>
    </location>
</feature>
<evidence type="ECO:0000256" key="9">
    <source>
        <dbReference type="ARBA" id="ARBA00023136"/>
    </source>
</evidence>
<feature type="transmembrane region" description="Helical" evidence="12">
    <location>
        <begin position="905"/>
        <end position="927"/>
    </location>
</feature>
<dbReference type="STRING" id="741276.A0A2S5BDF2"/>
<dbReference type="EMBL" id="PJQD01000021">
    <property type="protein sequence ID" value="POY74788.1"/>
    <property type="molecule type" value="Genomic_DNA"/>
</dbReference>
<evidence type="ECO:0000256" key="6">
    <source>
        <dbReference type="ARBA" id="ARBA00022741"/>
    </source>
</evidence>
<sequence length="1486" mass="161356">MDPAAGAGGAATTAASVATHLPAPSLAPAPHGAATGQDQRIEAERAYEATQHGEDHSAHPLTVEPESKAAAAPRRSADHSRQTGIAGASSPAGSSAGSTTSPQTESDGAYMSEKHPQNDKASIDEKVQDALLIEKKRKEERAAGDDDDAKAGKKSKKAKKDKKLYDKRDPVEIALEDPELAHLDPVRRKIIAEQIAVIKRPPAGFFELFRYTTKFELFLNAVGIICAIAAGVAQPAMTILFGNLTTAFTDFGMNPGDPNARSNLFDTVNKDVLILVYIGIASFVATWIYMFTFIYVGETTTRRVREKYLKAILRQNIAFFDRLGPGEVTTRIETDTHLIQEGISDKISISVFFIAIFISGFVIAIIRNWRLALVCSTIIPCIAIAGGVMNQFISKYKQQQLEETANGATLAEEVIASVRSAHAFGNQQRLSAMYDEANQRTFTLFSLDIGLKSARFNGLGLGVFFFIIYGAYGLAFYYGTTLLLQGRITSGEIVNVFFSILIGAFSLAQLAPNLQAISFARGAATEIYATIDRIPVIDSESEAGLKPENVKGLIELENIDFIYPSRPGVQVLYDFNGIFPPGKMTALVGGSGSGKSTIIGLLERFYDPVGGQVKIDGIPIKDWNIRYLRNQIGLVSQEPVLFATTVAGNIEHGLIGSRFEGETPEQKRARVIEAAKLANADGFITSLPEGYDTLVGERAMLLSGGQKQRIAIARAIVSDPKILLLDEATSALDTNSETIVQDALDRASAGRTTITIAHRLSTIRDADQIIVLTAGHILESAMSTETSKAHDILLNNPTGAYSLLVNAQRLRELEEADDAGSADGSEQPALPGELTREQIDEMARKEKPQFENLKRTGTGRSLASQVLEKRQIDLEAAGGDQERKPGFPYLIKRIYHLNRDQWKQYVVGFCFAVASGCVYPVFGIVFGGIIGVFQETGQKLRDDGNRYALYSFISWFYGTTAERLSAKMRVGAFRAILRQDIAFFDLEKNSTGHLTAQLADLATKVYGLFGVTQGVIIQSVFTIVAGAIIGLIYAPRIAAVGIACIPLTLSAGIVRLRVVVLKDQKNKQSHAASAQMACEAAASIRTVASLTRERDCEEIYSEQLEAPMRDSNRTAIYSNAFYSLSQALSFFVIALIFWYGSHQLIDTGLAVKDFFIAQISVIFGSIQAGNVFSYVPDMSSARGAAADYIQLVDSQPAIDAEATDGENFDFENAQGHIRFENIHFRYPTRLKVPVLRGLDFEVKPGQFIAFCGASGCGKSTTIQLIERFYDPISGRVIVDGKDISTLNVQSYRKAVALVQQEPTLYAGSIRFNIALGAFIPPEQVTQEQVEAAAKQANIHDFVMGLPDAYDTEVGGKGASLSGGQKQVAKPERGLVARQSAKRAADTTQRVAIARALIRNPKILLLDEATSALDSESEKVVQRALDQAAKNRTTIAIAHRLSTIQNADCIYVLKDGVIAEAGSHDVLLSKRGLYFELVAQQSLERAA</sequence>
<evidence type="ECO:0000259" key="13">
    <source>
        <dbReference type="PROSITE" id="PS50893"/>
    </source>
</evidence>
<organism evidence="15 16">
    <name type="scientific">Rhodotorula taiwanensis</name>
    <dbReference type="NCBI Taxonomy" id="741276"/>
    <lineage>
        <taxon>Eukaryota</taxon>
        <taxon>Fungi</taxon>
        <taxon>Dikarya</taxon>
        <taxon>Basidiomycota</taxon>
        <taxon>Pucciniomycotina</taxon>
        <taxon>Microbotryomycetes</taxon>
        <taxon>Sporidiobolales</taxon>
        <taxon>Sporidiobolaceae</taxon>
        <taxon>Rhodotorula</taxon>
    </lineage>
</organism>